<evidence type="ECO:0000313" key="2">
    <source>
        <dbReference type="Proteomes" id="UP001152447"/>
    </source>
</evidence>
<dbReference type="AlphaFoldDB" id="A0A9W4QUY0"/>
<evidence type="ECO:0000313" key="1">
    <source>
        <dbReference type="EMBL" id="CAH9054373.1"/>
    </source>
</evidence>
<sequence length="68" mass="7935">MIFNMLITDNFASFYDEDKEVHIFIDSFDNQRFEIRIGDLEHSKSVGSVLASSNDELNIKLLALYIKY</sequence>
<dbReference type="EMBL" id="CAMAPB010000010">
    <property type="protein sequence ID" value="CAH9054373.1"/>
    <property type="molecule type" value="Genomic_DNA"/>
</dbReference>
<gene>
    <name evidence="1" type="ORF">PSEHALCIP103_01022</name>
</gene>
<proteinExistence type="predicted"/>
<keyword evidence="2" id="KW-1185">Reference proteome</keyword>
<dbReference type="Proteomes" id="UP001152447">
    <property type="component" value="Unassembled WGS sequence"/>
</dbReference>
<name>A0A9W4QUY0_PSEHA</name>
<accession>A0A9W4QUY0</accession>
<organism evidence="1 2">
    <name type="scientific">Pseudoalteromonas haloplanktis</name>
    <name type="common">Alteromonas haloplanktis</name>
    <dbReference type="NCBI Taxonomy" id="228"/>
    <lineage>
        <taxon>Bacteria</taxon>
        <taxon>Pseudomonadati</taxon>
        <taxon>Pseudomonadota</taxon>
        <taxon>Gammaproteobacteria</taxon>
        <taxon>Alteromonadales</taxon>
        <taxon>Pseudoalteromonadaceae</taxon>
        <taxon>Pseudoalteromonas</taxon>
    </lineage>
</organism>
<protein>
    <submittedName>
        <fullName evidence="1">Uncharacterized protein</fullName>
    </submittedName>
</protein>
<reference evidence="1" key="1">
    <citation type="submission" date="2022-07" db="EMBL/GenBank/DDBJ databases">
        <authorList>
            <person name="Criscuolo A."/>
        </authorList>
    </citation>
    <scope>NUCLEOTIDE SEQUENCE</scope>
    <source>
        <strain evidence="1">CIP103197</strain>
    </source>
</reference>
<comment type="caution">
    <text evidence="1">The sequence shown here is derived from an EMBL/GenBank/DDBJ whole genome shotgun (WGS) entry which is preliminary data.</text>
</comment>
<dbReference type="RefSeq" id="WP_076920677.1">
    <property type="nucleotide sequence ID" value="NZ_CAMAPB010000010.1"/>
</dbReference>